<dbReference type="CDD" id="cd00063">
    <property type="entry name" value="FN3"/>
    <property type="match status" value="1"/>
</dbReference>
<evidence type="ECO:0008006" key="4">
    <source>
        <dbReference type="Google" id="ProtNLM"/>
    </source>
</evidence>
<gene>
    <name evidence="2" type="ORF">THARTR1_00923</name>
</gene>
<name>A0A2K0UNR3_TRIHA</name>
<dbReference type="InterPro" id="IPR036116">
    <property type="entry name" value="FN3_sf"/>
</dbReference>
<dbReference type="AlphaFoldDB" id="A0A2K0UNR3"/>
<dbReference type="InterPro" id="IPR027417">
    <property type="entry name" value="P-loop_NTPase"/>
</dbReference>
<dbReference type="InterPro" id="IPR052090">
    <property type="entry name" value="Cytolytic_pore-forming_toxin"/>
</dbReference>
<dbReference type="EMBL" id="MTYI01000007">
    <property type="protein sequence ID" value="PNP59433.1"/>
    <property type="molecule type" value="Genomic_DNA"/>
</dbReference>
<evidence type="ECO:0000313" key="3">
    <source>
        <dbReference type="Proteomes" id="UP000236290"/>
    </source>
</evidence>
<feature type="compositionally biased region" description="Acidic residues" evidence="1">
    <location>
        <begin position="431"/>
        <end position="448"/>
    </location>
</feature>
<accession>A0A2K0UNR3</accession>
<proteinExistence type="predicted"/>
<feature type="region of interest" description="Disordered" evidence="1">
    <location>
        <begin position="417"/>
        <end position="448"/>
    </location>
</feature>
<organism evidence="2 3">
    <name type="scientific">Trichoderma harzianum</name>
    <name type="common">Hypocrea lixii</name>
    <dbReference type="NCBI Taxonomy" id="5544"/>
    <lineage>
        <taxon>Eukaryota</taxon>
        <taxon>Fungi</taxon>
        <taxon>Dikarya</taxon>
        <taxon>Ascomycota</taxon>
        <taxon>Pezizomycotina</taxon>
        <taxon>Sordariomycetes</taxon>
        <taxon>Hypocreomycetidae</taxon>
        <taxon>Hypocreales</taxon>
        <taxon>Hypocreaceae</taxon>
        <taxon>Trichoderma</taxon>
    </lineage>
</organism>
<evidence type="ECO:0000313" key="2">
    <source>
        <dbReference type="EMBL" id="PNP59433.1"/>
    </source>
</evidence>
<dbReference type="PANTHER" id="PTHR31594:SF14">
    <property type="entry name" value="FIBRONECTIN TYPE-III DOMAIN-CONTAINING PROTEIN"/>
    <property type="match status" value="1"/>
</dbReference>
<dbReference type="OrthoDB" id="8954335at2759"/>
<dbReference type="SUPFAM" id="SSF52540">
    <property type="entry name" value="P-loop containing nucleoside triphosphate hydrolases"/>
    <property type="match status" value="1"/>
</dbReference>
<dbReference type="Gene3D" id="3.40.50.300">
    <property type="entry name" value="P-loop containing nucleotide triphosphate hydrolases"/>
    <property type="match status" value="1"/>
</dbReference>
<dbReference type="InterPro" id="IPR013783">
    <property type="entry name" value="Ig-like_fold"/>
</dbReference>
<dbReference type="InterPro" id="IPR003961">
    <property type="entry name" value="FN3_dom"/>
</dbReference>
<dbReference type="PANTHER" id="PTHR31594">
    <property type="entry name" value="AIG1-TYPE G DOMAIN-CONTAINING PROTEIN"/>
    <property type="match status" value="1"/>
</dbReference>
<sequence>MDRSVKVLPALGQDVELGMLYDVRTEQFIDGESLWSNDVVDSKHAIEYYRAENPEFTCSHSLDQARLHAGLDVERSLSLDLGIIEAAGSARYLSDKESSMSEARLDVTWSIASRRRRIPLEMLSSMQQQRELDDARFTHFVAEVTEGGSATLSFVQSCSSSENADEVLDELKAKILKMLTGGVAGVDASQDDEPVFKKLDISYSGEKAESISNIEDARRVARETLTKLKQQLNTLSYGLLPLTVLDKTAKQPTRSLDTNLVAKTAAALKAGAMTRLKLKDLIEQDVFQSSFPLTKPQISNIQCAFAAVETEFRKAARHLLPELRDGNTNYRTKVSKLQEAVDLFEQRTKYTDEFVTKKRDEAHVLGKTVASLLGDGFVNYLGEKKARLPNDPQGPRLLLSFGGASIGCSQHPLQKRIESSKIVGANKNDLEDSDDDDEDEDEDEDEEWFENQQTVANVMEACEALRRQRSLALPDVTFGVARVNKAYRPGKEKPTKTSIGDIVLEHNGKSLIVTGMLPTAPTAPRLTVDNQIITVTWAHGRDDDEERAIPTTGFIVCFRPQSNPLKDGAFPRASSNEGYNQVHCKASEGTVVIGTGGAPLYDDCDYEVMLAVKTIVGSSNWSEPVVGRTHRLPSVASEMIKFYAKNKPMLSRLKEGLKPWQLDESGGRKTLFLGLMRKGQYKCTDSRFRGEVAVEIVDVAAEFKPEIRGSSTTDRTNTIVVVFAGTSGHGKSTEINAFISYLLGGEPDDSARIMVIDDRNANQAQSVTQYVTCYCIRPLSPLFEGKTLVIVDTPGYGDSRGVNRDAFVTAAMSEFFKNIKHVNAIIFTSRANEARTTLLSPVSTYVFSLFAKDIKSCLLTIYTFSDAGAPLARSALRELKWPIDNGEVEVNNAAFTVKLDAGNSHKVRDWWLMSVKAQFQLMKKLLCRPPVSTAASADVTENRLQLESKCELVEKKIFQTANDAQNLISKLDALAGAVGAAPDTRVEVTVDRAVQKDVEGGQATTLCLDCNATCHKVCMYTDDEEKSRCSAIYNGNCTQCKGHCGWRRHKNARYIIVIEKEKRFVVPEDLIKHWNTNNNTLEGALLGAMDTYLGLQEGLRDDIILLVKLTEKLKSTALLHDPNAILNYVEILIKTARAQGAAPEQITQLTTAKKTLLLARELQHRGNSATLGLQTLPEVLSKVREEMDRRMRLKPRERAKEEKKSCSLYNSLRDELPGVIRKKAPEPLRVKTWRSDGALYPENLRAVVKLVRVILEDGGVVAELAAAN</sequence>
<dbReference type="Gene3D" id="2.60.40.10">
    <property type="entry name" value="Immunoglobulins"/>
    <property type="match status" value="1"/>
</dbReference>
<dbReference type="SUPFAM" id="SSF49265">
    <property type="entry name" value="Fibronectin type III"/>
    <property type="match status" value="1"/>
</dbReference>
<reference evidence="2 3" key="1">
    <citation type="submission" date="2017-02" db="EMBL/GenBank/DDBJ databases">
        <title>Genomes of Trichoderma spp. with biocontrol activity.</title>
        <authorList>
            <person name="Gardiner D."/>
            <person name="Kazan K."/>
            <person name="Vos C."/>
            <person name="Harvey P."/>
        </authorList>
    </citation>
    <scope>NUCLEOTIDE SEQUENCE [LARGE SCALE GENOMIC DNA]</scope>
    <source>
        <strain evidence="2 3">Tr1</strain>
    </source>
</reference>
<comment type="caution">
    <text evidence="2">The sequence shown here is derived from an EMBL/GenBank/DDBJ whole genome shotgun (WGS) entry which is preliminary data.</text>
</comment>
<protein>
    <recommendedName>
        <fullName evidence="4">G domain-containing protein</fullName>
    </recommendedName>
</protein>
<dbReference type="Proteomes" id="UP000236290">
    <property type="component" value="Unassembled WGS sequence"/>
</dbReference>
<evidence type="ECO:0000256" key="1">
    <source>
        <dbReference type="SAM" id="MobiDB-lite"/>
    </source>
</evidence>